<keyword evidence="6" id="KW-0418">Kinase</keyword>
<dbReference type="InterPro" id="IPR024953">
    <property type="entry name" value="PP_kinase_middle"/>
</dbReference>
<dbReference type="CDD" id="cd09168">
    <property type="entry name" value="PLDc_PaPPK1_C2_like"/>
    <property type="match status" value="1"/>
</dbReference>
<dbReference type="Pfam" id="PF13089">
    <property type="entry name" value="PP_kinase_N"/>
    <property type="match status" value="1"/>
</dbReference>
<evidence type="ECO:0000256" key="7">
    <source>
        <dbReference type="ARBA" id="ARBA00022840"/>
    </source>
</evidence>
<accession>A0A7S3U8Y0</accession>
<dbReference type="PIRSF" id="PIRSF015589">
    <property type="entry name" value="PP_kinase"/>
    <property type="match status" value="1"/>
</dbReference>
<dbReference type="GO" id="GO:0009358">
    <property type="term" value="C:polyphosphate kinase complex"/>
    <property type="evidence" value="ECO:0007669"/>
    <property type="project" value="InterPro"/>
</dbReference>
<dbReference type="Pfam" id="PF17941">
    <property type="entry name" value="PP_kinase_C_1"/>
    <property type="match status" value="1"/>
</dbReference>
<proteinExistence type="inferred from homology"/>
<dbReference type="GO" id="GO:0005524">
    <property type="term" value="F:ATP binding"/>
    <property type="evidence" value="ECO:0007669"/>
    <property type="project" value="UniProtKB-KW"/>
</dbReference>
<evidence type="ECO:0000259" key="11">
    <source>
        <dbReference type="Pfam" id="PF13090"/>
    </source>
</evidence>
<reference evidence="13" key="1">
    <citation type="submission" date="2021-01" db="EMBL/GenBank/DDBJ databases">
        <authorList>
            <person name="Corre E."/>
            <person name="Pelletier E."/>
            <person name="Niang G."/>
            <person name="Scheremetjew M."/>
            <person name="Finn R."/>
            <person name="Kale V."/>
            <person name="Holt S."/>
            <person name="Cochrane G."/>
            <person name="Meng A."/>
            <person name="Brown T."/>
            <person name="Cohen L."/>
        </authorList>
    </citation>
    <scope>NUCLEOTIDE SEQUENCE</scope>
    <source>
        <strain evidence="13">CCMP1897</strain>
    </source>
</reference>
<dbReference type="CDD" id="cd09165">
    <property type="entry name" value="PLDc_PaPPK1_C1_like"/>
    <property type="match status" value="1"/>
</dbReference>
<evidence type="ECO:0000256" key="1">
    <source>
        <dbReference type="ARBA" id="ARBA00012960"/>
    </source>
</evidence>
<organism evidence="13">
    <name type="scientific">Picocystis salinarum</name>
    <dbReference type="NCBI Taxonomy" id="88271"/>
    <lineage>
        <taxon>Eukaryota</taxon>
        <taxon>Viridiplantae</taxon>
        <taxon>Chlorophyta</taxon>
        <taxon>Picocystophyceae</taxon>
        <taxon>Picocystales</taxon>
        <taxon>Picocystaceae</taxon>
        <taxon>Picocystis</taxon>
    </lineage>
</organism>
<dbReference type="Gene3D" id="3.30.870.10">
    <property type="entry name" value="Endonuclease Chain A"/>
    <property type="match status" value="2"/>
</dbReference>
<dbReference type="Gene3D" id="1.20.58.310">
    <property type="entry name" value="Polyphosphate kinase N-terminal domain"/>
    <property type="match status" value="1"/>
</dbReference>
<evidence type="ECO:0000256" key="5">
    <source>
        <dbReference type="ARBA" id="ARBA00022741"/>
    </source>
</evidence>
<dbReference type="GO" id="GO:0046872">
    <property type="term" value="F:metal ion binding"/>
    <property type="evidence" value="ECO:0007669"/>
    <property type="project" value="UniProtKB-KW"/>
</dbReference>
<dbReference type="EC" id="2.7.4.1" evidence="1"/>
<dbReference type="NCBIfam" id="NF003917">
    <property type="entry name" value="PRK05443.1-1"/>
    <property type="match status" value="1"/>
</dbReference>
<sequence>MDRSVPLFERLRFVAISSRNLDEFFAKRVGGLKRQQAAGVENLKVRTSVLWTPDENLLYIAEAVKELLCKTYEVLVEDIIPSLLEHSICLFDYEELTSRQKSAMREHFVREIEPLLTPLAVDPGHPFPYIGSLSLSLAVELQDPLDDERYVDFAIVTIPSNLPRFIRIPTDEGYDNHFITVEQVIKNNLDRLFGGMVIISCTAFRATRNADVERNEDEADDLLEMIIDELRDRRFSKFVRLEVEDTMPPDIVSRLVDELMVDPKLDVYHSQGLLGLEQLDSIPVYFGRGVDENLEFVHAASQTHPRLIKNKGKNTSMFSMIRKGDILVHHPYHAFATSTQAFVEQAAKDPSVVAIKATLYRTSSDSPIISALIKAAENGKQVAVLVELKARFDEARNVGIAQKLEDAGCNVAYGLIGLKIHCKTTMVIRREKNEYRTYCHIGTGNYNPSTASIYTDYGLLTCDPVIGKDVSDLFKFLTGYHHQQSYEKLLVAPNFMRKQFAALMDKEIERARRGEEASITIKLNGLDDKVMSSKLYEASCAGVMVNLIIRGVCQVRPGIPGVSDNIRVVSIIGRYLEHHRVYRFHNGGNPLFYFGSSDWMTRNLLRRVEVVVPIEDTQLQKQIQDMLEAALHDKFSAWELGADGRWRRPPPPMSKDAPREQYTMFGKKPCSLAKRAAEVGLQTAIIERTAKESKEAKRAQKKAIAALKKKAAHKLVSAVDFYNVTQSM</sequence>
<dbReference type="InterPro" id="IPR025200">
    <property type="entry name" value="PPK_C_dom2"/>
</dbReference>
<evidence type="ECO:0000259" key="12">
    <source>
        <dbReference type="Pfam" id="PF17941"/>
    </source>
</evidence>
<dbReference type="FunFam" id="3.30.870.10:FF:000001">
    <property type="entry name" value="Polyphosphate kinase"/>
    <property type="match status" value="1"/>
</dbReference>
<evidence type="ECO:0000259" key="9">
    <source>
        <dbReference type="Pfam" id="PF02503"/>
    </source>
</evidence>
<evidence type="ECO:0000256" key="6">
    <source>
        <dbReference type="ARBA" id="ARBA00022777"/>
    </source>
</evidence>
<keyword evidence="5" id="KW-0547">Nucleotide-binding</keyword>
<dbReference type="SUPFAM" id="SSF140356">
    <property type="entry name" value="PPK N-terminal domain-like"/>
    <property type="match status" value="1"/>
</dbReference>
<dbReference type="AlphaFoldDB" id="A0A7S3U8Y0"/>
<dbReference type="Pfam" id="PF13090">
    <property type="entry name" value="PP_kinase_C"/>
    <property type="match status" value="1"/>
</dbReference>
<evidence type="ECO:0000256" key="2">
    <source>
        <dbReference type="ARBA" id="ARBA00022553"/>
    </source>
</evidence>
<evidence type="ECO:0000256" key="8">
    <source>
        <dbReference type="ARBA" id="ARBA00022842"/>
    </source>
</evidence>
<dbReference type="InterPro" id="IPR036830">
    <property type="entry name" value="PP_kinase_middle_dom_sf"/>
</dbReference>
<evidence type="ECO:0000259" key="10">
    <source>
        <dbReference type="Pfam" id="PF13089"/>
    </source>
</evidence>
<keyword evidence="4" id="KW-0479">Metal-binding</keyword>
<keyword evidence="2" id="KW-0597">Phosphoprotein</keyword>
<feature type="domain" description="Polyphosphate kinase middle" evidence="9">
    <location>
        <begin position="100"/>
        <end position="279"/>
    </location>
</feature>
<name>A0A7S3U8Y0_9CHLO</name>
<feature type="domain" description="Polyphosphate kinase C-terminal" evidence="12">
    <location>
        <begin position="316"/>
        <end position="482"/>
    </location>
</feature>
<evidence type="ECO:0000313" key="13">
    <source>
        <dbReference type="EMBL" id="CAE0606685.1"/>
    </source>
</evidence>
<dbReference type="InterPro" id="IPR003414">
    <property type="entry name" value="PP_kinase"/>
</dbReference>
<dbReference type="Pfam" id="PF02503">
    <property type="entry name" value="PP_kinase"/>
    <property type="match status" value="1"/>
</dbReference>
<dbReference type="NCBIfam" id="NF003921">
    <property type="entry name" value="PRK05443.2-2"/>
    <property type="match status" value="1"/>
</dbReference>
<dbReference type="Gene3D" id="3.30.1840.10">
    <property type="entry name" value="Polyphosphate kinase middle domain"/>
    <property type="match status" value="1"/>
</dbReference>
<dbReference type="GO" id="GO:0008976">
    <property type="term" value="F:polyphosphate kinase activity"/>
    <property type="evidence" value="ECO:0007669"/>
    <property type="project" value="UniProtKB-EC"/>
</dbReference>
<dbReference type="GO" id="GO:0006799">
    <property type="term" value="P:polyphosphate biosynthetic process"/>
    <property type="evidence" value="ECO:0007669"/>
    <property type="project" value="InterPro"/>
</dbReference>
<protein>
    <recommendedName>
        <fullName evidence="1">ATP-polyphosphate phosphotransferase</fullName>
        <ecNumber evidence="1">2.7.4.1</ecNumber>
    </recommendedName>
</protein>
<feature type="domain" description="Polyphosphate kinase N-terminal" evidence="10">
    <location>
        <begin position="2"/>
        <end position="90"/>
    </location>
</feature>
<dbReference type="HAMAP" id="MF_00347">
    <property type="entry name" value="Polyphosphate_kinase"/>
    <property type="match status" value="1"/>
</dbReference>
<dbReference type="SUPFAM" id="SSF143724">
    <property type="entry name" value="PHP14-like"/>
    <property type="match status" value="1"/>
</dbReference>
<keyword evidence="7" id="KW-0067">ATP-binding</keyword>
<evidence type="ECO:0000256" key="3">
    <source>
        <dbReference type="ARBA" id="ARBA00022679"/>
    </source>
</evidence>
<dbReference type="InterPro" id="IPR041108">
    <property type="entry name" value="PP_kinase_C_1"/>
</dbReference>
<dbReference type="NCBIfam" id="TIGR03705">
    <property type="entry name" value="poly_P_kin"/>
    <property type="match status" value="1"/>
</dbReference>
<keyword evidence="8" id="KW-0460">Magnesium</keyword>
<dbReference type="InterPro" id="IPR025198">
    <property type="entry name" value="PPK_N_dom"/>
</dbReference>
<dbReference type="InterPro" id="IPR036832">
    <property type="entry name" value="PPK_N_dom_sf"/>
</dbReference>
<gene>
    <name evidence="13" type="ORF">PSAL00342_LOCUS501</name>
</gene>
<feature type="domain" description="Polyphosphate kinase C-terminal" evidence="11">
    <location>
        <begin position="489"/>
        <end position="650"/>
    </location>
</feature>
<evidence type="ECO:0000256" key="4">
    <source>
        <dbReference type="ARBA" id="ARBA00022723"/>
    </source>
</evidence>
<keyword evidence="3" id="KW-0808">Transferase</keyword>
<dbReference type="EMBL" id="HBIS01000591">
    <property type="protein sequence ID" value="CAE0606685.1"/>
    <property type="molecule type" value="Transcribed_RNA"/>
</dbReference>
<dbReference type="SUPFAM" id="SSF56024">
    <property type="entry name" value="Phospholipase D/nuclease"/>
    <property type="match status" value="2"/>
</dbReference>
<dbReference type="PANTHER" id="PTHR30218">
    <property type="entry name" value="POLYPHOSPHATE KINASE"/>
    <property type="match status" value="1"/>
</dbReference>
<dbReference type="PANTHER" id="PTHR30218:SF0">
    <property type="entry name" value="POLYPHOSPHATE KINASE"/>
    <property type="match status" value="1"/>
</dbReference>